<evidence type="ECO:0000259" key="1">
    <source>
        <dbReference type="PROSITE" id="PS50106"/>
    </source>
</evidence>
<reference evidence="4" key="1">
    <citation type="submission" date="2012-12" db="EMBL/GenBank/DDBJ databases">
        <authorList>
            <person name="Hellsten U."/>
            <person name="Grimwood J."/>
            <person name="Chapman J.A."/>
            <person name="Shapiro H."/>
            <person name="Aerts A."/>
            <person name="Otillar R.P."/>
            <person name="Terry A.Y."/>
            <person name="Boore J.L."/>
            <person name="Simakov O."/>
            <person name="Marletaz F."/>
            <person name="Cho S.-J."/>
            <person name="Edsinger-Gonzales E."/>
            <person name="Havlak P."/>
            <person name="Kuo D.-H."/>
            <person name="Larsson T."/>
            <person name="Lv J."/>
            <person name="Arendt D."/>
            <person name="Savage R."/>
            <person name="Osoegawa K."/>
            <person name="de Jong P."/>
            <person name="Lindberg D.R."/>
            <person name="Seaver E.C."/>
            <person name="Weisblat D.A."/>
            <person name="Putnam N.H."/>
            <person name="Grigoriev I.V."/>
            <person name="Rokhsar D.S."/>
        </authorList>
    </citation>
    <scope>NUCLEOTIDE SEQUENCE</scope>
</reference>
<dbReference type="InterPro" id="IPR039032">
    <property type="entry name" value="Rim-like"/>
</dbReference>
<dbReference type="GO" id="GO:0016020">
    <property type="term" value="C:membrane"/>
    <property type="evidence" value="ECO:0007669"/>
    <property type="project" value="InterPro"/>
</dbReference>
<evidence type="ECO:0000313" key="3">
    <source>
        <dbReference type="EnsemblMetazoa" id="HelroP137115"/>
    </source>
</evidence>
<evidence type="ECO:0000313" key="4">
    <source>
        <dbReference type="Proteomes" id="UP000015101"/>
    </source>
</evidence>
<dbReference type="PANTHER" id="PTHR12157:SF21">
    <property type="entry name" value="RAB3 INTERACTING MOLECULE, ISOFORM F"/>
    <property type="match status" value="1"/>
</dbReference>
<organism evidence="3 4">
    <name type="scientific">Helobdella robusta</name>
    <name type="common">Californian leech</name>
    <dbReference type="NCBI Taxonomy" id="6412"/>
    <lineage>
        <taxon>Eukaryota</taxon>
        <taxon>Metazoa</taxon>
        <taxon>Spiralia</taxon>
        <taxon>Lophotrochozoa</taxon>
        <taxon>Annelida</taxon>
        <taxon>Clitellata</taxon>
        <taxon>Hirudinea</taxon>
        <taxon>Rhynchobdellida</taxon>
        <taxon>Glossiphoniidae</taxon>
        <taxon>Helobdella</taxon>
    </lineage>
</organism>
<dbReference type="GeneID" id="20196377"/>
<keyword evidence="4" id="KW-1185">Reference proteome</keyword>
<dbReference type="GO" id="GO:0006887">
    <property type="term" value="P:exocytosis"/>
    <property type="evidence" value="ECO:0007669"/>
    <property type="project" value="InterPro"/>
</dbReference>
<dbReference type="CDD" id="cd06714">
    <property type="entry name" value="PDZ_RIM-like"/>
    <property type="match status" value="1"/>
</dbReference>
<dbReference type="STRING" id="6412.T1EIH7"/>
<gene>
    <name evidence="3" type="primary">20196377</name>
    <name evidence="2" type="ORF">HELRODRAFT_137115</name>
</gene>
<dbReference type="KEGG" id="hro:HELRODRAFT_137115"/>
<dbReference type="SUPFAM" id="SSF50156">
    <property type="entry name" value="PDZ domain-like"/>
    <property type="match status" value="1"/>
</dbReference>
<dbReference type="PANTHER" id="PTHR12157">
    <property type="entry name" value="REGULATING SYNAPTIC MEMBRANE EXOCYTOSIS PROTEIN"/>
    <property type="match status" value="1"/>
</dbReference>
<dbReference type="OrthoDB" id="420032at2759"/>
<name>T1EIH7_HELRO</name>
<dbReference type="EMBL" id="AMQM01007640">
    <property type="status" value="NOT_ANNOTATED_CDS"/>
    <property type="molecule type" value="Genomic_DNA"/>
</dbReference>
<sequence>QHPVSWKVSPDGSKLLGHMVLHKTFEDPRDPSGKKTLGLKVTGGRMTEHGYVGAFVTKVKKGSVADTVANLTAGDEVVMWNGKCLRNLSFDDVYDVIFASQNDFKVELAVER</sequence>
<dbReference type="Pfam" id="PF00595">
    <property type="entry name" value="PDZ"/>
    <property type="match status" value="1"/>
</dbReference>
<dbReference type="Gene3D" id="2.30.42.10">
    <property type="match status" value="1"/>
</dbReference>
<reference evidence="3" key="3">
    <citation type="submission" date="2015-06" db="UniProtKB">
        <authorList>
            <consortium name="EnsemblMetazoa"/>
        </authorList>
    </citation>
    <scope>IDENTIFICATION</scope>
</reference>
<dbReference type="Proteomes" id="UP000015101">
    <property type="component" value="Unassembled WGS sequence"/>
</dbReference>
<proteinExistence type="predicted"/>
<dbReference type="InterPro" id="IPR036034">
    <property type="entry name" value="PDZ_sf"/>
</dbReference>
<dbReference type="CTD" id="20196377"/>
<dbReference type="RefSeq" id="XP_009029578.1">
    <property type="nucleotide sequence ID" value="XM_009031330.1"/>
</dbReference>
<dbReference type="SMART" id="SM00228">
    <property type="entry name" value="PDZ"/>
    <property type="match status" value="1"/>
</dbReference>
<evidence type="ECO:0000313" key="2">
    <source>
        <dbReference type="EMBL" id="ESN92340.1"/>
    </source>
</evidence>
<dbReference type="InterPro" id="IPR001478">
    <property type="entry name" value="PDZ"/>
</dbReference>
<dbReference type="OMA" id="YDIICES"/>
<protein>
    <recommendedName>
        <fullName evidence="1">PDZ domain-containing protein</fullName>
    </recommendedName>
</protein>
<dbReference type="EnsemblMetazoa" id="HelroT137115">
    <property type="protein sequence ID" value="HelroP137115"/>
    <property type="gene ID" value="HelroG137115"/>
</dbReference>
<feature type="domain" description="PDZ" evidence="1">
    <location>
        <begin position="24"/>
        <end position="112"/>
    </location>
</feature>
<dbReference type="EMBL" id="KB097650">
    <property type="protein sequence ID" value="ESN92340.1"/>
    <property type="molecule type" value="Genomic_DNA"/>
</dbReference>
<dbReference type="HOGENOM" id="CLU_2152021_0_0_1"/>
<accession>T1EIH7</accession>
<reference evidence="2 4" key="2">
    <citation type="journal article" date="2013" name="Nature">
        <title>Insights into bilaterian evolution from three spiralian genomes.</title>
        <authorList>
            <person name="Simakov O."/>
            <person name="Marletaz F."/>
            <person name="Cho S.J."/>
            <person name="Edsinger-Gonzales E."/>
            <person name="Havlak P."/>
            <person name="Hellsten U."/>
            <person name="Kuo D.H."/>
            <person name="Larsson T."/>
            <person name="Lv J."/>
            <person name="Arendt D."/>
            <person name="Savage R."/>
            <person name="Osoegawa K."/>
            <person name="de Jong P."/>
            <person name="Grimwood J."/>
            <person name="Chapman J.A."/>
            <person name="Shapiro H."/>
            <person name="Aerts A."/>
            <person name="Otillar R.P."/>
            <person name="Terry A.Y."/>
            <person name="Boore J.L."/>
            <person name="Grigoriev I.V."/>
            <person name="Lindberg D.R."/>
            <person name="Seaver E.C."/>
            <person name="Weisblat D.A."/>
            <person name="Putnam N.H."/>
            <person name="Rokhsar D.S."/>
        </authorList>
    </citation>
    <scope>NUCLEOTIDE SEQUENCE</scope>
</reference>
<dbReference type="PROSITE" id="PS50106">
    <property type="entry name" value="PDZ"/>
    <property type="match status" value="1"/>
</dbReference>
<dbReference type="InParanoid" id="T1EIH7"/>
<dbReference type="eggNOG" id="KOG3528">
    <property type="taxonomic scope" value="Eukaryota"/>
</dbReference>
<dbReference type="AlphaFoldDB" id="T1EIH7"/>
<dbReference type="FunFam" id="2.30.42.10:FF:000003">
    <property type="entry name" value="Regulating synaptic membrane exocytosis protein 1, putative"/>
    <property type="match status" value="1"/>
</dbReference>
<dbReference type="GO" id="GO:0031267">
    <property type="term" value="F:small GTPase binding"/>
    <property type="evidence" value="ECO:0007669"/>
    <property type="project" value="InterPro"/>
</dbReference>